<keyword evidence="2" id="KW-1133">Transmembrane helix</keyword>
<keyword evidence="1" id="KW-0175">Coiled coil</keyword>
<name>A0A1F4XG72_9BACT</name>
<proteinExistence type="predicted"/>
<keyword evidence="2" id="KW-0472">Membrane</keyword>
<dbReference type="AlphaFoldDB" id="A0A1F4XG72"/>
<reference evidence="3 4" key="1">
    <citation type="journal article" date="2016" name="Nat. Commun.">
        <title>Thousands of microbial genomes shed light on interconnected biogeochemical processes in an aquifer system.</title>
        <authorList>
            <person name="Anantharaman K."/>
            <person name="Brown C.T."/>
            <person name="Hug L.A."/>
            <person name="Sharon I."/>
            <person name="Castelle C.J."/>
            <person name="Probst A.J."/>
            <person name="Thomas B.C."/>
            <person name="Singh A."/>
            <person name="Wilkins M.J."/>
            <person name="Karaoz U."/>
            <person name="Brodie E.L."/>
            <person name="Williams K.H."/>
            <person name="Hubbard S.S."/>
            <person name="Banfield J.F."/>
        </authorList>
    </citation>
    <scope>NUCLEOTIDE SEQUENCE [LARGE SCALE GENOMIC DNA]</scope>
</reference>
<dbReference type="STRING" id="1797243.A2943_02270"/>
<evidence type="ECO:0000313" key="4">
    <source>
        <dbReference type="Proteomes" id="UP000176185"/>
    </source>
</evidence>
<evidence type="ECO:0000256" key="1">
    <source>
        <dbReference type="SAM" id="Coils"/>
    </source>
</evidence>
<protein>
    <submittedName>
        <fullName evidence="3">Uncharacterized protein</fullName>
    </submittedName>
</protein>
<dbReference type="Proteomes" id="UP000176185">
    <property type="component" value="Unassembled WGS sequence"/>
</dbReference>
<sequence length="193" mass="21890">MGNVDFLNIEYLLLRVYKLFSGVSTDTSGFSDWVASFWTQLTIAGLTLAFIFLIVLVLVRIRLVGVEHEALHKREEEARQKIAALEEAKGNARWERVVALISTPDENNWRLAILEADTMLEELLNEQGYTGETVGEQLKSANPLQFTTLDLAWQAHKVRNAIAHLGQAYPLLEREARATIDLYARVFEEFGII</sequence>
<feature type="coiled-coil region" evidence="1">
    <location>
        <begin position="68"/>
        <end position="95"/>
    </location>
</feature>
<evidence type="ECO:0000256" key="2">
    <source>
        <dbReference type="SAM" id="Phobius"/>
    </source>
</evidence>
<organism evidence="3 4">
    <name type="scientific">Candidatus Adlerbacteria bacterium RIFCSPLOWO2_01_FULL_51_16</name>
    <dbReference type="NCBI Taxonomy" id="1797243"/>
    <lineage>
        <taxon>Bacteria</taxon>
        <taxon>Candidatus Adleribacteriota</taxon>
    </lineage>
</organism>
<accession>A0A1F4XG72</accession>
<keyword evidence="2" id="KW-0812">Transmembrane</keyword>
<dbReference type="EMBL" id="MEWX01000014">
    <property type="protein sequence ID" value="OGC80697.1"/>
    <property type="molecule type" value="Genomic_DNA"/>
</dbReference>
<comment type="caution">
    <text evidence="3">The sequence shown here is derived from an EMBL/GenBank/DDBJ whole genome shotgun (WGS) entry which is preliminary data.</text>
</comment>
<gene>
    <name evidence="3" type="ORF">A2943_02270</name>
</gene>
<feature type="transmembrane region" description="Helical" evidence="2">
    <location>
        <begin position="37"/>
        <end position="59"/>
    </location>
</feature>
<evidence type="ECO:0000313" key="3">
    <source>
        <dbReference type="EMBL" id="OGC80697.1"/>
    </source>
</evidence>